<dbReference type="GO" id="GO:0032259">
    <property type="term" value="P:methylation"/>
    <property type="evidence" value="ECO:0007669"/>
    <property type="project" value="UniProtKB-KW"/>
</dbReference>
<dbReference type="Proteomes" id="UP001065549">
    <property type="component" value="Unassembled WGS sequence"/>
</dbReference>
<evidence type="ECO:0000313" key="14">
    <source>
        <dbReference type="Proteomes" id="UP001065549"/>
    </source>
</evidence>
<dbReference type="InterPro" id="IPR036631">
    <property type="entry name" value="MGMT_N_sf"/>
</dbReference>
<name>A0A9J6QLV3_9FIRM</name>
<keyword evidence="7 9" id="KW-0234">DNA repair</keyword>
<evidence type="ECO:0000259" key="11">
    <source>
        <dbReference type="Pfam" id="PF02870"/>
    </source>
</evidence>
<dbReference type="PANTHER" id="PTHR10815">
    <property type="entry name" value="METHYLATED-DNA--PROTEIN-CYSTEINE METHYLTRANSFERASE"/>
    <property type="match status" value="1"/>
</dbReference>
<comment type="caution">
    <text evidence="12">The sequence shown here is derived from an EMBL/GenBank/DDBJ whole genome shotgun (WGS) entry which is preliminary data.</text>
</comment>
<feature type="domain" description="Methylated-DNA-[protein]-cysteine S-methyltransferase DNA binding" evidence="10">
    <location>
        <begin position="75"/>
        <end position="155"/>
    </location>
</feature>
<evidence type="ECO:0000256" key="7">
    <source>
        <dbReference type="ARBA" id="ARBA00023204"/>
    </source>
</evidence>
<reference evidence="12" key="1">
    <citation type="submission" date="2022-09" db="EMBL/GenBank/DDBJ databases">
        <title>Culturomic study of gut microbiota in children with autism spectrum disorder.</title>
        <authorList>
            <person name="Efimov B.A."/>
            <person name="Chaplin A.V."/>
            <person name="Sokolova S.R."/>
            <person name="Pikina A.P."/>
            <person name="Korzhanova M."/>
            <person name="Belova V."/>
            <person name="Korostin D."/>
        </authorList>
    </citation>
    <scope>NUCLEOTIDE SEQUENCE</scope>
    <source>
        <strain evidence="12">ASD5510</strain>
    </source>
</reference>
<evidence type="ECO:0000313" key="12">
    <source>
        <dbReference type="EMBL" id="MCU7376890.1"/>
    </source>
</evidence>
<dbReference type="Gene3D" id="3.30.160.70">
    <property type="entry name" value="Methylated DNA-protein cysteine methyltransferase domain"/>
    <property type="match status" value="1"/>
</dbReference>
<keyword evidence="14" id="KW-1185">Reference proteome</keyword>
<dbReference type="HAMAP" id="MF_00772">
    <property type="entry name" value="OGT"/>
    <property type="match status" value="1"/>
</dbReference>
<evidence type="ECO:0000256" key="9">
    <source>
        <dbReference type="HAMAP-Rule" id="MF_00772"/>
    </source>
</evidence>
<sequence length="158" mass="17613">MKHITLYDSPVGILRIVTEDSALTDLALDCDEPPVTGEYSREETPLTRRVRSQLDEYFSGQRTDFDLPLKPNGTEFQKKDWAALQEIPYGQTRTYKDIAEAIGCPKGFRAVGLANNRNPIMIIIPCHRVIGSDGSLTGYAGGTHIKKYLLELEGVKVD</sequence>
<gene>
    <name evidence="12" type="ORF">OBO34_00815</name>
    <name evidence="13" type="ORF">OBO34_13910</name>
</gene>
<comment type="function">
    <text evidence="9">Involved in the cellular defense against the biological effects of O6-methylguanine (O6-MeG) and O4-methylthymine (O4-MeT) in DNA. Repairs the methylated nucleobase in DNA by stoichiometrically transferring the methyl group to a cysteine residue in the enzyme. This is a suicide reaction: the enzyme is irreversibly inactivated.</text>
</comment>
<dbReference type="FunFam" id="1.10.10.10:FF:000214">
    <property type="entry name" value="Methylated-DNA--protein-cysteine methyltransferase"/>
    <property type="match status" value="1"/>
</dbReference>
<comment type="subcellular location">
    <subcellularLocation>
        <location evidence="9">Cytoplasm</location>
    </subcellularLocation>
</comment>
<keyword evidence="6 9" id="KW-0227">DNA damage</keyword>
<dbReference type="Gene3D" id="1.10.10.10">
    <property type="entry name" value="Winged helix-like DNA-binding domain superfamily/Winged helix DNA-binding domain"/>
    <property type="match status" value="1"/>
</dbReference>
<comment type="similarity">
    <text evidence="2 9">Belongs to the MGMT family.</text>
</comment>
<dbReference type="InterPro" id="IPR036217">
    <property type="entry name" value="MethylDNA_cys_MeTrfase_DNAb"/>
</dbReference>
<dbReference type="GO" id="GO:0005737">
    <property type="term" value="C:cytoplasm"/>
    <property type="evidence" value="ECO:0007669"/>
    <property type="project" value="UniProtKB-SubCell"/>
</dbReference>
<dbReference type="InterPro" id="IPR014048">
    <property type="entry name" value="MethylDNA_cys_MeTrfase_DNA-bd"/>
</dbReference>
<protein>
    <recommendedName>
        <fullName evidence="9">Methylated-DNA--protein-cysteine methyltransferase</fullName>
        <ecNumber evidence="9">2.1.1.63</ecNumber>
    </recommendedName>
    <alternativeName>
        <fullName evidence="9">6-O-methylguanine-DNA methyltransferase</fullName>
        <shortName evidence="9">MGMT</shortName>
    </alternativeName>
    <alternativeName>
        <fullName evidence="9">O-6-methylguanine-DNA-alkyltransferase</fullName>
    </alternativeName>
</protein>
<evidence type="ECO:0000256" key="8">
    <source>
        <dbReference type="ARBA" id="ARBA00049348"/>
    </source>
</evidence>
<organism evidence="12 14">
    <name type="scientific">Hominibacterium faecale</name>
    <dbReference type="NCBI Taxonomy" id="2839743"/>
    <lineage>
        <taxon>Bacteria</taxon>
        <taxon>Bacillati</taxon>
        <taxon>Bacillota</taxon>
        <taxon>Clostridia</taxon>
        <taxon>Peptostreptococcales</taxon>
        <taxon>Anaerovoracaceae</taxon>
        <taxon>Hominibacterium</taxon>
    </lineage>
</organism>
<dbReference type="Pfam" id="PF02870">
    <property type="entry name" value="Methyltransf_1N"/>
    <property type="match status" value="1"/>
</dbReference>
<dbReference type="GO" id="GO:0003908">
    <property type="term" value="F:methylated-DNA-[protein]-cysteine S-methyltransferase activity"/>
    <property type="evidence" value="ECO:0007669"/>
    <property type="project" value="UniProtKB-UniRule"/>
</dbReference>
<dbReference type="GO" id="GO:0006307">
    <property type="term" value="P:DNA alkylation repair"/>
    <property type="evidence" value="ECO:0007669"/>
    <property type="project" value="UniProtKB-UniRule"/>
</dbReference>
<comment type="miscellaneous">
    <text evidence="9">This enzyme catalyzes only one turnover and therefore is not strictly catalytic. According to one definition, an enzyme is a biocatalyst that acts repeatedly and over many reaction cycles.</text>
</comment>
<proteinExistence type="inferred from homology"/>
<dbReference type="CDD" id="cd06445">
    <property type="entry name" value="ATase"/>
    <property type="match status" value="1"/>
</dbReference>
<dbReference type="NCBIfam" id="TIGR00589">
    <property type="entry name" value="ogt"/>
    <property type="match status" value="1"/>
</dbReference>
<dbReference type="PROSITE" id="PS00374">
    <property type="entry name" value="MGMT"/>
    <property type="match status" value="1"/>
</dbReference>
<dbReference type="EMBL" id="JAOSHN010000005">
    <property type="protein sequence ID" value="MCU7379439.1"/>
    <property type="molecule type" value="Genomic_DNA"/>
</dbReference>
<feature type="active site" description="Nucleophile; methyl group acceptor" evidence="9">
    <location>
        <position position="126"/>
    </location>
</feature>
<evidence type="ECO:0000313" key="13">
    <source>
        <dbReference type="EMBL" id="MCU7379439.1"/>
    </source>
</evidence>
<evidence type="ECO:0000256" key="1">
    <source>
        <dbReference type="ARBA" id="ARBA00001286"/>
    </source>
</evidence>
<keyword evidence="4 9" id="KW-0489">Methyltransferase</keyword>
<dbReference type="Pfam" id="PF01035">
    <property type="entry name" value="DNA_binding_1"/>
    <property type="match status" value="1"/>
</dbReference>
<dbReference type="InterPro" id="IPR023546">
    <property type="entry name" value="MGMT"/>
</dbReference>
<dbReference type="InterPro" id="IPR001497">
    <property type="entry name" value="MethylDNA_cys_MeTrfase_AS"/>
</dbReference>
<dbReference type="SUPFAM" id="SSF53155">
    <property type="entry name" value="Methylated DNA-protein cysteine methyltransferase domain"/>
    <property type="match status" value="1"/>
</dbReference>
<evidence type="ECO:0000259" key="10">
    <source>
        <dbReference type="Pfam" id="PF01035"/>
    </source>
</evidence>
<accession>A0A9J6QLV3</accession>
<comment type="catalytic activity">
    <reaction evidence="8 9">
        <text>a 6-O-methyl-2'-deoxyguanosine in DNA + L-cysteinyl-[protein] = S-methyl-L-cysteinyl-[protein] + a 2'-deoxyguanosine in DNA</text>
        <dbReference type="Rhea" id="RHEA:24000"/>
        <dbReference type="Rhea" id="RHEA-COMP:10131"/>
        <dbReference type="Rhea" id="RHEA-COMP:10132"/>
        <dbReference type="Rhea" id="RHEA-COMP:11367"/>
        <dbReference type="Rhea" id="RHEA-COMP:11368"/>
        <dbReference type="ChEBI" id="CHEBI:29950"/>
        <dbReference type="ChEBI" id="CHEBI:82612"/>
        <dbReference type="ChEBI" id="CHEBI:85445"/>
        <dbReference type="ChEBI" id="CHEBI:85448"/>
        <dbReference type="EC" id="2.1.1.63"/>
    </reaction>
</comment>
<evidence type="ECO:0000256" key="2">
    <source>
        <dbReference type="ARBA" id="ARBA00008711"/>
    </source>
</evidence>
<keyword evidence="5 9" id="KW-0808">Transferase</keyword>
<dbReference type="EC" id="2.1.1.63" evidence="9"/>
<feature type="domain" description="Methylguanine DNA methyltransferase ribonuclease-like" evidence="11">
    <location>
        <begin position="4"/>
        <end position="71"/>
    </location>
</feature>
<evidence type="ECO:0000256" key="3">
    <source>
        <dbReference type="ARBA" id="ARBA00022490"/>
    </source>
</evidence>
<dbReference type="InterPro" id="IPR008332">
    <property type="entry name" value="MethylG_MeTrfase_N"/>
</dbReference>
<evidence type="ECO:0000256" key="4">
    <source>
        <dbReference type="ARBA" id="ARBA00022603"/>
    </source>
</evidence>
<keyword evidence="3 9" id="KW-0963">Cytoplasm</keyword>
<dbReference type="AlphaFoldDB" id="A0A9J6QLV3"/>
<dbReference type="SUPFAM" id="SSF46767">
    <property type="entry name" value="Methylated DNA-protein cysteine methyltransferase, C-terminal domain"/>
    <property type="match status" value="1"/>
</dbReference>
<dbReference type="InterPro" id="IPR036388">
    <property type="entry name" value="WH-like_DNA-bd_sf"/>
</dbReference>
<dbReference type="EMBL" id="JAOSHN010000001">
    <property type="protein sequence ID" value="MCU7376890.1"/>
    <property type="molecule type" value="Genomic_DNA"/>
</dbReference>
<comment type="catalytic activity">
    <reaction evidence="1 9">
        <text>a 4-O-methyl-thymidine in DNA + L-cysteinyl-[protein] = a thymidine in DNA + S-methyl-L-cysteinyl-[protein]</text>
        <dbReference type="Rhea" id="RHEA:53428"/>
        <dbReference type="Rhea" id="RHEA-COMP:10131"/>
        <dbReference type="Rhea" id="RHEA-COMP:10132"/>
        <dbReference type="Rhea" id="RHEA-COMP:13555"/>
        <dbReference type="Rhea" id="RHEA-COMP:13556"/>
        <dbReference type="ChEBI" id="CHEBI:29950"/>
        <dbReference type="ChEBI" id="CHEBI:82612"/>
        <dbReference type="ChEBI" id="CHEBI:137386"/>
        <dbReference type="ChEBI" id="CHEBI:137387"/>
        <dbReference type="EC" id="2.1.1.63"/>
    </reaction>
</comment>
<dbReference type="PANTHER" id="PTHR10815:SF5">
    <property type="entry name" value="METHYLATED-DNA--PROTEIN-CYSTEINE METHYLTRANSFERASE"/>
    <property type="match status" value="1"/>
</dbReference>
<evidence type="ECO:0000256" key="6">
    <source>
        <dbReference type="ARBA" id="ARBA00022763"/>
    </source>
</evidence>
<evidence type="ECO:0000256" key="5">
    <source>
        <dbReference type="ARBA" id="ARBA00022679"/>
    </source>
</evidence>